<dbReference type="SUPFAM" id="SSF141452">
    <property type="entry name" value="Hcp1-like"/>
    <property type="match status" value="1"/>
</dbReference>
<dbReference type="PANTHER" id="PTHR36152">
    <property type="entry name" value="CYTOPLASMIC PROTEIN-RELATED"/>
    <property type="match status" value="1"/>
</dbReference>
<protein>
    <submittedName>
        <fullName evidence="1">Type VI secretion system tube protein Hcp</fullName>
    </submittedName>
</protein>
<reference evidence="1" key="1">
    <citation type="submission" date="2022-10" db="EMBL/GenBank/DDBJ databases">
        <title>Characterization and whole genome sequencing of a new Roseateles species, isolated from fresh water.</title>
        <authorList>
            <person name="Guliayeva D.Y."/>
            <person name="Akhremchuk A.E."/>
            <person name="Sikolenko M.A."/>
            <person name="Valentovich L.N."/>
            <person name="Sidarenka A.V."/>
        </authorList>
    </citation>
    <scope>NUCLEOTIDE SEQUENCE</scope>
    <source>
        <strain evidence="1">BIM B-1768</strain>
    </source>
</reference>
<organism evidence="1 2">
    <name type="scientific">Roseateles amylovorans</name>
    <dbReference type="NCBI Taxonomy" id="2978473"/>
    <lineage>
        <taxon>Bacteria</taxon>
        <taxon>Pseudomonadati</taxon>
        <taxon>Pseudomonadota</taxon>
        <taxon>Betaproteobacteria</taxon>
        <taxon>Burkholderiales</taxon>
        <taxon>Sphaerotilaceae</taxon>
        <taxon>Roseateles</taxon>
    </lineage>
</organism>
<proteinExistence type="predicted"/>
<dbReference type="InterPro" id="IPR053165">
    <property type="entry name" value="HSI-I_assembly_Hcp1"/>
</dbReference>
<dbReference type="InterPro" id="IPR036624">
    <property type="entry name" value="Hcp1-lik_sf"/>
</dbReference>
<evidence type="ECO:0000313" key="1">
    <source>
        <dbReference type="EMBL" id="UXH78517.1"/>
    </source>
</evidence>
<evidence type="ECO:0000313" key="2">
    <source>
        <dbReference type="Proteomes" id="UP001064933"/>
    </source>
</evidence>
<dbReference type="Gene3D" id="2.30.110.20">
    <property type="entry name" value="Hcp1-like"/>
    <property type="match status" value="1"/>
</dbReference>
<dbReference type="EMBL" id="CP104562">
    <property type="protein sequence ID" value="UXH78517.1"/>
    <property type="molecule type" value="Genomic_DNA"/>
</dbReference>
<dbReference type="InterPro" id="IPR008514">
    <property type="entry name" value="T6SS_Hcp"/>
</dbReference>
<sequence>MPGNSFINFGKNDVPIGESMQKGHHGQDGWIEISDWSFDIEADHSETRGGGAAVGKALPGSLSISHYVDSSSAALLSKMVAGRHFPLITIEMLKATGADAGPQTFFQVKVAEAFVTKVATKGGEDGTMSQDVEFVFKEVFVGYKPQNDAGKLDAALGFEWSVRENRIGSSISDKLR</sequence>
<gene>
    <name evidence="1" type="ORF">N4261_00845</name>
</gene>
<dbReference type="Pfam" id="PF05638">
    <property type="entry name" value="T6SS_HCP"/>
    <property type="match status" value="1"/>
</dbReference>
<dbReference type="PANTHER" id="PTHR36152:SF1">
    <property type="entry name" value="UBIQUITIN-LIKE DOMAIN-CONTAINING PROTEIN"/>
    <property type="match status" value="1"/>
</dbReference>
<accession>A0ABY6B001</accession>
<dbReference type="RefSeq" id="WP_261758328.1">
    <property type="nucleotide sequence ID" value="NZ_CP104562.2"/>
</dbReference>
<name>A0ABY6B001_9BURK</name>
<dbReference type="Proteomes" id="UP001064933">
    <property type="component" value="Chromosome"/>
</dbReference>
<keyword evidence="2" id="KW-1185">Reference proteome</keyword>